<proteinExistence type="inferred from homology"/>
<dbReference type="OrthoDB" id="2163395at2759"/>
<dbReference type="InterPro" id="IPR038792">
    <property type="entry name" value="CFAP97D1/2"/>
</dbReference>
<evidence type="ECO:0000256" key="2">
    <source>
        <dbReference type="SAM" id="MobiDB-lite"/>
    </source>
</evidence>
<dbReference type="Pfam" id="PF13879">
    <property type="entry name" value="Hmw_CFAP97"/>
    <property type="match status" value="1"/>
</dbReference>
<reference evidence="3" key="2">
    <citation type="submission" date="2004-02" db="EMBL/GenBank/DDBJ databases">
        <authorList>
            <consortium name="Genoscope"/>
            <consortium name="Whitehead Institute Centre for Genome Research"/>
        </authorList>
    </citation>
    <scope>NUCLEOTIDE SEQUENCE</scope>
</reference>
<comment type="caution">
    <text evidence="3">The sequence shown here is derived from an EMBL/GenBank/DDBJ whole genome shotgun (WGS) entry which is preliminary data.</text>
</comment>
<protein>
    <submittedName>
        <fullName evidence="3">(spotted green pufferfish) hypothetical protein</fullName>
    </submittedName>
</protein>
<name>Q4TBJ1_TETNG</name>
<accession>Q4TBJ1</accession>
<comment type="similarity">
    <text evidence="1">Belongs to the CFAP97 family.</text>
</comment>
<evidence type="ECO:0000256" key="1">
    <source>
        <dbReference type="ARBA" id="ARBA00008315"/>
    </source>
</evidence>
<reference evidence="3" key="1">
    <citation type="journal article" date="2004" name="Nature">
        <title>Genome duplication in the teleost fish Tetraodon nigroviridis reveals the early vertebrate proto-karyotype.</title>
        <authorList>
            <person name="Jaillon O."/>
            <person name="Aury J.-M."/>
            <person name="Brunet F."/>
            <person name="Petit J.-L."/>
            <person name="Stange-Thomann N."/>
            <person name="Mauceli E."/>
            <person name="Bouneau L."/>
            <person name="Fischer C."/>
            <person name="Ozouf-Costaz C."/>
            <person name="Bernot A."/>
            <person name="Nicaud S."/>
            <person name="Jaffe D."/>
            <person name="Fisher S."/>
            <person name="Lutfalla G."/>
            <person name="Dossat C."/>
            <person name="Segurens B."/>
            <person name="Dasilva C."/>
            <person name="Salanoubat M."/>
            <person name="Levy M."/>
            <person name="Boudet N."/>
            <person name="Castellano S."/>
            <person name="Anthouard V."/>
            <person name="Jubin C."/>
            <person name="Castelli V."/>
            <person name="Katinka M."/>
            <person name="Vacherie B."/>
            <person name="Biemont C."/>
            <person name="Skalli Z."/>
            <person name="Cattolico L."/>
            <person name="Poulain J."/>
            <person name="De Berardinis V."/>
            <person name="Cruaud C."/>
            <person name="Duprat S."/>
            <person name="Brottier P."/>
            <person name="Coutanceau J.-P."/>
            <person name="Gouzy J."/>
            <person name="Parra G."/>
            <person name="Lardier G."/>
            <person name="Chapple C."/>
            <person name="McKernan K.J."/>
            <person name="McEwan P."/>
            <person name="Bosak S."/>
            <person name="Kellis M."/>
            <person name="Volff J.-N."/>
            <person name="Guigo R."/>
            <person name="Zody M.C."/>
            <person name="Mesirov J."/>
            <person name="Lindblad-Toh K."/>
            <person name="Birren B."/>
            <person name="Nusbaum C."/>
            <person name="Kahn D."/>
            <person name="Robinson-Rechavi M."/>
            <person name="Laudet V."/>
            <person name="Schachter V."/>
            <person name="Quetier F."/>
            <person name="Saurin W."/>
            <person name="Scarpelli C."/>
            <person name="Wincker P."/>
            <person name="Lander E.S."/>
            <person name="Weissenbach J."/>
            <person name="Roest Crollius H."/>
        </authorList>
    </citation>
    <scope>NUCLEOTIDE SEQUENCE [LARGE SCALE GENOMIC DNA]</scope>
</reference>
<dbReference type="KEGG" id="tng:GSTEN00003737G001"/>
<dbReference type="InterPro" id="IPR029488">
    <property type="entry name" value="Hmw/CFAP97"/>
</dbReference>
<sequence length="174" mass="20665">MATPAARCKHSSSMHRSYQPLKPVTNRYLQQRWDQKRYDAHRKKVSCSLPAVDDRGPRTPAHLQLKLKKLQLQDERLAAIHRDNRLLGARLAHIGHSKGLVDHQNQYRLRSLNTDRRREELLLVGRQNQGIHQRIASRQSEYRRQLWLDDWERAERLRDNITRYPREPVDTQAS</sequence>
<dbReference type="AlphaFoldDB" id="Q4TBJ1"/>
<evidence type="ECO:0000313" key="3">
    <source>
        <dbReference type="EMBL" id="CAF89741.1"/>
    </source>
</evidence>
<feature type="region of interest" description="Disordered" evidence="2">
    <location>
        <begin position="1"/>
        <end position="20"/>
    </location>
</feature>
<organism evidence="3">
    <name type="scientific">Tetraodon nigroviridis</name>
    <name type="common">Spotted green pufferfish</name>
    <name type="synonym">Chelonodon nigroviridis</name>
    <dbReference type="NCBI Taxonomy" id="99883"/>
    <lineage>
        <taxon>Eukaryota</taxon>
        <taxon>Metazoa</taxon>
        <taxon>Chordata</taxon>
        <taxon>Craniata</taxon>
        <taxon>Vertebrata</taxon>
        <taxon>Euteleostomi</taxon>
        <taxon>Actinopterygii</taxon>
        <taxon>Neopterygii</taxon>
        <taxon>Teleostei</taxon>
        <taxon>Neoteleostei</taxon>
        <taxon>Acanthomorphata</taxon>
        <taxon>Eupercaria</taxon>
        <taxon>Tetraodontiformes</taxon>
        <taxon>Tetradontoidea</taxon>
        <taxon>Tetraodontidae</taxon>
        <taxon>Tetraodon</taxon>
    </lineage>
</organism>
<gene>
    <name evidence="3" type="ORF">GSTENG00003737001</name>
</gene>
<dbReference type="PANTHER" id="PTHR33768">
    <property type="entry name" value="MIP11318P"/>
    <property type="match status" value="1"/>
</dbReference>
<dbReference type="EMBL" id="CAAE01007124">
    <property type="protein sequence ID" value="CAF89741.1"/>
    <property type="molecule type" value="Genomic_DNA"/>
</dbReference>
<dbReference type="PANTHER" id="PTHR33768:SF6">
    <property type="entry name" value="SI:CH211-284K5.2"/>
    <property type="match status" value="1"/>
</dbReference>